<evidence type="ECO:0000313" key="3">
    <source>
        <dbReference type="EMBL" id="KAE8766033.1"/>
    </source>
</evidence>
<dbReference type="Proteomes" id="UP000451860">
    <property type="component" value="Unassembled WGS sequence"/>
</dbReference>
<evidence type="ECO:0000313" key="4">
    <source>
        <dbReference type="Proteomes" id="UP000451860"/>
    </source>
</evidence>
<gene>
    <name evidence="3" type="ORF">GB883_01105</name>
</gene>
<protein>
    <submittedName>
        <fullName evidence="3">WYL domain-containing protein</fullName>
    </submittedName>
</protein>
<feature type="domain" description="Helix-turn-helix type 11" evidence="1">
    <location>
        <begin position="6"/>
        <end position="63"/>
    </location>
</feature>
<accession>A0A7J5UUT6</accession>
<dbReference type="EMBL" id="WHJE01000002">
    <property type="protein sequence ID" value="KAE8766033.1"/>
    <property type="molecule type" value="Genomic_DNA"/>
</dbReference>
<feature type="domain" description="WYL" evidence="2">
    <location>
        <begin position="141"/>
        <end position="205"/>
    </location>
</feature>
<keyword evidence="4" id="KW-1185">Reference proteome</keyword>
<reference evidence="3 4" key="1">
    <citation type="submission" date="2019-10" db="EMBL/GenBank/DDBJ databases">
        <title>Georgenia wutianyii sp. nov. and Georgenia yuyongxinii sp. nov. isolated from plateau pika (Ochotona curzoniae) in the Qinghai-Tibet plateau of China.</title>
        <authorList>
            <person name="Tian Z."/>
        </authorList>
    </citation>
    <scope>NUCLEOTIDE SEQUENCE [LARGE SCALE GENOMIC DNA]</scope>
    <source>
        <strain evidence="3 4">DSM 21501</strain>
    </source>
</reference>
<dbReference type="InterPro" id="IPR036388">
    <property type="entry name" value="WH-like_DNA-bd_sf"/>
</dbReference>
<dbReference type="PROSITE" id="PS52050">
    <property type="entry name" value="WYL"/>
    <property type="match status" value="1"/>
</dbReference>
<dbReference type="InterPro" id="IPR026881">
    <property type="entry name" value="WYL_dom"/>
</dbReference>
<organism evidence="3 4">
    <name type="scientific">Georgenia thermotolerans</name>
    <dbReference type="NCBI Taxonomy" id="527326"/>
    <lineage>
        <taxon>Bacteria</taxon>
        <taxon>Bacillati</taxon>
        <taxon>Actinomycetota</taxon>
        <taxon>Actinomycetes</taxon>
        <taxon>Micrococcales</taxon>
        <taxon>Bogoriellaceae</taxon>
        <taxon>Georgenia</taxon>
    </lineage>
</organism>
<comment type="caution">
    <text evidence="3">The sequence shown here is derived from an EMBL/GenBank/DDBJ whole genome shotgun (WGS) entry which is preliminary data.</text>
</comment>
<proteinExistence type="predicted"/>
<dbReference type="InterPro" id="IPR036390">
    <property type="entry name" value="WH_DNA-bd_sf"/>
</dbReference>
<dbReference type="PANTHER" id="PTHR34580:SF1">
    <property type="entry name" value="PROTEIN PAFC"/>
    <property type="match status" value="1"/>
</dbReference>
<evidence type="ECO:0000259" key="2">
    <source>
        <dbReference type="Pfam" id="PF13280"/>
    </source>
</evidence>
<dbReference type="PANTHER" id="PTHR34580">
    <property type="match status" value="1"/>
</dbReference>
<dbReference type="OrthoDB" id="3171994at2"/>
<dbReference type="Gene3D" id="1.10.10.10">
    <property type="entry name" value="Winged helix-like DNA-binding domain superfamily/Winged helix DNA-binding domain"/>
    <property type="match status" value="1"/>
</dbReference>
<dbReference type="SUPFAM" id="SSF46785">
    <property type="entry name" value="Winged helix' DNA-binding domain"/>
    <property type="match status" value="1"/>
</dbReference>
<dbReference type="InterPro" id="IPR051534">
    <property type="entry name" value="CBASS_pafABC_assoc_protein"/>
</dbReference>
<dbReference type="Pfam" id="PF08279">
    <property type="entry name" value="HTH_11"/>
    <property type="match status" value="1"/>
</dbReference>
<dbReference type="Pfam" id="PF13280">
    <property type="entry name" value="WYL"/>
    <property type="match status" value="1"/>
</dbReference>
<name>A0A7J5UUT6_9MICO</name>
<dbReference type="RefSeq" id="WP_152202009.1">
    <property type="nucleotide sequence ID" value="NZ_VUKF01000009.1"/>
</dbReference>
<evidence type="ECO:0000259" key="1">
    <source>
        <dbReference type="Pfam" id="PF08279"/>
    </source>
</evidence>
<dbReference type="AlphaFoldDB" id="A0A7J5UUT6"/>
<sequence>MNRIDRLYAMREELRRAGRAGRTAEQLAAVFEVSLRTVKRDISALQQAGFPVWARLGRTGGYIVDEAATLPPVAFTPAEVAALAAALEAHRGQPFDGHGRAALTKILNVMAPSVREETARLAGRIWTNDNAAPHGARRMRTAVESALLERRVLALRYRDGEGAVTSRRVDPQLLAHTGDRWYLVARCRLRRGVRWFRLDRIEHASVTAEPAVDIPMEDIGEPPETARPAHVSR</sequence>
<dbReference type="InterPro" id="IPR013196">
    <property type="entry name" value="HTH_11"/>
</dbReference>